<proteinExistence type="predicted"/>
<dbReference type="InterPro" id="IPR036714">
    <property type="entry name" value="SDH_sf"/>
</dbReference>
<keyword evidence="1" id="KW-0143">Chaperone</keyword>
<evidence type="ECO:0000313" key="2">
    <source>
        <dbReference type="EMBL" id="SVB75272.1"/>
    </source>
</evidence>
<accession>A0A382GK52</accession>
<dbReference type="Pfam" id="PF03937">
    <property type="entry name" value="Sdh5"/>
    <property type="match status" value="1"/>
</dbReference>
<evidence type="ECO:0000256" key="1">
    <source>
        <dbReference type="ARBA" id="ARBA00023186"/>
    </source>
</evidence>
<protein>
    <recommendedName>
        <fullName evidence="3">FAD assembly factor SdhE</fullName>
    </recommendedName>
</protein>
<sequence>MFENKEELKNKIIYRAMYRGTKEMDILMTGFVKSIINDLNLIELKELDYLVNLDDESLINIKNNILNDKISLTNLIKSFQKF</sequence>
<dbReference type="AlphaFoldDB" id="A0A382GK52"/>
<reference evidence="2" key="1">
    <citation type="submission" date="2018-05" db="EMBL/GenBank/DDBJ databases">
        <authorList>
            <person name="Lanie J.A."/>
            <person name="Ng W.-L."/>
            <person name="Kazmierczak K.M."/>
            <person name="Andrzejewski T.M."/>
            <person name="Davidsen T.M."/>
            <person name="Wayne K.J."/>
            <person name="Tettelin H."/>
            <person name="Glass J.I."/>
            <person name="Rusch D."/>
            <person name="Podicherti R."/>
            <person name="Tsui H.-C.T."/>
            <person name="Winkler M.E."/>
        </authorList>
    </citation>
    <scope>NUCLEOTIDE SEQUENCE</scope>
</reference>
<dbReference type="SUPFAM" id="SSF109910">
    <property type="entry name" value="YgfY-like"/>
    <property type="match status" value="1"/>
</dbReference>
<dbReference type="Gene3D" id="1.10.150.250">
    <property type="entry name" value="Flavinator of succinate dehydrogenase"/>
    <property type="match status" value="1"/>
</dbReference>
<gene>
    <name evidence="2" type="ORF">METZ01_LOCUS228126</name>
</gene>
<evidence type="ECO:0008006" key="3">
    <source>
        <dbReference type="Google" id="ProtNLM"/>
    </source>
</evidence>
<dbReference type="InterPro" id="IPR005631">
    <property type="entry name" value="SDH"/>
</dbReference>
<name>A0A382GK52_9ZZZZ</name>
<organism evidence="2">
    <name type="scientific">marine metagenome</name>
    <dbReference type="NCBI Taxonomy" id="408172"/>
    <lineage>
        <taxon>unclassified sequences</taxon>
        <taxon>metagenomes</taxon>
        <taxon>ecological metagenomes</taxon>
    </lineage>
</organism>
<dbReference type="EMBL" id="UINC01055881">
    <property type="protein sequence ID" value="SVB75272.1"/>
    <property type="molecule type" value="Genomic_DNA"/>
</dbReference>